<dbReference type="Gene3D" id="1.10.12.10">
    <property type="entry name" value="Lyase 2-enoyl-coa Hydratase, Chain A, domain 2"/>
    <property type="match status" value="1"/>
</dbReference>
<dbReference type="Pfam" id="PF00378">
    <property type="entry name" value="ECH_1"/>
    <property type="match status" value="1"/>
</dbReference>
<dbReference type="FunFam" id="1.10.12.10:FF:000001">
    <property type="entry name" value="Probable enoyl-CoA hydratase, mitochondrial"/>
    <property type="match status" value="1"/>
</dbReference>
<dbReference type="RefSeq" id="WP_009340225.1">
    <property type="nucleotide sequence ID" value="NZ_CCAZ020000001.1"/>
</dbReference>
<dbReference type="InterPro" id="IPR014748">
    <property type="entry name" value="Enoyl-CoA_hydra_C"/>
</dbReference>
<dbReference type="PANTHER" id="PTHR11941:SF54">
    <property type="entry name" value="ENOYL-COA HYDRATASE, MITOCHONDRIAL"/>
    <property type="match status" value="1"/>
</dbReference>
<evidence type="ECO:0000256" key="2">
    <source>
        <dbReference type="ARBA" id="ARBA00023239"/>
    </source>
</evidence>
<evidence type="ECO:0000256" key="3">
    <source>
        <dbReference type="RuleBase" id="RU003707"/>
    </source>
</evidence>
<name>A0A090MS58_AFIFE</name>
<dbReference type="Proteomes" id="UP000035762">
    <property type="component" value="Unassembled WGS sequence"/>
</dbReference>
<gene>
    <name evidence="4" type="primary">paaF_2</name>
    <name evidence="4" type="ORF">BN961_02473</name>
</gene>
<evidence type="ECO:0000313" key="4">
    <source>
        <dbReference type="EMBL" id="CEG09052.1"/>
    </source>
</evidence>
<organism evidence="4 5">
    <name type="scientific">Afipia felis</name>
    <name type="common">Cat scratch disease bacillus</name>
    <dbReference type="NCBI Taxonomy" id="1035"/>
    <lineage>
        <taxon>Bacteria</taxon>
        <taxon>Pseudomonadati</taxon>
        <taxon>Pseudomonadota</taxon>
        <taxon>Alphaproteobacteria</taxon>
        <taxon>Hyphomicrobiales</taxon>
        <taxon>Nitrobacteraceae</taxon>
        <taxon>Afipia</taxon>
    </lineage>
</organism>
<dbReference type="NCBIfam" id="NF006007">
    <property type="entry name" value="PRK08138.1"/>
    <property type="match status" value="1"/>
</dbReference>
<dbReference type="CDD" id="cd06558">
    <property type="entry name" value="crotonase-like"/>
    <property type="match status" value="1"/>
</dbReference>
<dbReference type="AlphaFoldDB" id="A0A090MS58"/>
<dbReference type="PANTHER" id="PTHR11941">
    <property type="entry name" value="ENOYL-COA HYDRATASE-RELATED"/>
    <property type="match status" value="1"/>
</dbReference>
<sequence length="256" mass="27734">MSLTLLEQPHEHVALLKLNRPEARNALNDPLRAELASQFEKLAADRNTRCIVITGNDRVFAAGADLKEAVESSPIDMMARRVLYFWKVIAGCRKPLIAAVNGFALGGGCELALQADIIVAGEGAKFGQSEVSVGIMPGGGATQRLTRAIGKYRAMKMLLTGEHVTAEEARRLGFVNDVVPDDKVVETAVGIAKTIASMPPLAVEQIKEVVLAGMDSSLDAGLMLERKAFEILFASRDQEEGMRAFIEKRKPSFEGR</sequence>
<dbReference type="GO" id="GO:0016836">
    <property type="term" value="F:hydro-lyase activity"/>
    <property type="evidence" value="ECO:0007669"/>
    <property type="project" value="UniProtKB-ARBA"/>
</dbReference>
<dbReference type="STRING" id="1035.BN961_02473"/>
<dbReference type="Gene3D" id="3.90.226.10">
    <property type="entry name" value="2-enoyl-CoA Hydratase, Chain A, domain 1"/>
    <property type="match status" value="1"/>
</dbReference>
<dbReference type="InterPro" id="IPR018376">
    <property type="entry name" value="Enoyl-CoA_hyd/isom_CS"/>
</dbReference>
<protein>
    <submittedName>
        <fullName evidence="4">2,3-dehydroadipyl-CoA hydratase</fullName>
    </submittedName>
</protein>
<keyword evidence="5" id="KW-1185">Reference proteome</keyword>
<dbReference type="OrthoDB" id="9775794at2"/>
<dbReference type="GO" id="GO:0006635">
    <property type="term" value="P:fatty acid beta-oxidation"/>
    <property type="evidence" value="ECO:0007669"/>
    <property type="project" value="TreeGrafter"/>
</dbReference>
<evidence type="ECO:0000313" key="5">
    <source>
        <dbReference type="Proteomes" id="UP000035762"/>
    </source>
</evidence>
<dbReference type="FunFam" id="3.90.226.10:FF:000009">
    <property type="entry name" value="Carnitinyl-CoA dehydratase"/>
    <property type="match status" value="1"/>
</dbReference>
<accession>A0A090MS58</accession>
<dbReference type="SUPFAM" id="SSF52096">
    <property type="entry name" value="ClpP/crotonase"/>
    <property type="match status" value="1"/>
</dbReference>
<dbReference type="PROSITE" id="PS00166">
    <property type="entry name" value="ENOYL_COA_HYDRATASE"/>
    <property type="match status" value="1"/>
</dbReference>
<comment type="caution">
    <text evidence="4">The sequence shown here is derived from an EMBL/GenBank/DDBJ whole genome shotgun (WGS) entry which is preliminary data.</text>
</comment>
<dbReference type="InterPro" id="IPR029045">
    <property type="entry name" value="ClpP/crotonase-like_dom_sf"/>
</dbReference>
<keyword evidence="2" id="KW-0456">Lyase</keyword>
<dbReference type="EMBL" id="CCAZ020000001">
    <property type="protein sequence ID" value="CEG09052.1"/>
    <property type="molecule type" value="Genomic_DNA"/>
</dbReference>
<reference evidence="4 5" key="1">
    <citation type="journal article" date="2014" name="Genome Announc.">
        <title>Genome Sequence of Afipia felis Strain 76713, Isolated in Hospital Water Using an Amoeba Co-Culture Procedure.</title>
        <authorList>
            <person name="Benamar S."/>
            <person name="La Scola B."/>
            <person name="Croce O."/>
        </authorList>
    </citation>
    <scope>NUCLEOTIDE SEQUENCE [LARGE SCALE GENOMIC DNA]</scope>
    <source>
        <strain evidence="4 5">76713</strain>
    </source>
</reference>
<dbReference type="InterPro" id="IPR001753">
    <property type="entry name" value="Enoyl-CoA_hydra/iso"/>
</dbReference>
<comment type="similarity">
    <text evidence="1 3">Belongs to the enoyl-CoA hydratase/isomerase family.</text>
</comment>
<evidence type="ECO:0000256" key="1">
    <source>
        <dbReference type="ARBA" id="ARBA00005254"/>
    </source>
</evidence>
<proteinExistence type="inferred from homology"/>